<dbReference type="Proteomes" id="UP001176521">
    <property type="component" value="Unassembled WGS sequence"/>
</dbReference>
<evidence type="ECO:0000313" key="3">
    <source>
        <dbReference type="Proteomes" id="UP001176521"/>
    </source>
</evidence>
<name>A0AAN6G8M8_9BASI</name>
<feature type="region of interest" description="Disordered" evidence="1">
    <location>
        <begin position="252"/>
        <end position="304"/>
    </location>
</feature>
<proteinExistence type="predicted"/>
<dbReference type="EMBL" id="JAPDMQ010000438">
    <property type="protein sequence ID" value="KAK0524694.1"/>
    <property type="molecule type" value="Genomic_DNA"/>
</dbReference>
<gene>
    <name evidence="2" type="ORF">OC842_005754</name>
</gene>
<reference evidence="2" key="1">
    <citation type="journal article" date="2023" name="PhytoFront">
        <title>Draft Genome Resources of Seven Strains of Tilletia horrida, Causal Agent of Kernel Smut of Rice.</title>
        <authorList>
            <person name="Khanal S."/>
            <person name="Antony Babu S."/>
            <person name="Zhou X.G."/>
        </authorList>
    </citation>
    <scope>NUCLEOTIDE SEQUENCE</scope>
    <source>
        <strain evidence="2">TX3</strain>
    </source>
</reference>
<feature type="compositionally biased region" description="Gly residues" evidence="1">
    <location>
        <begin position="254"/>
        <end position="268"/>
    </location>
</feature>
<keyword evidence="3" id="KW-1185">Reference proteome</keyword>
<comment type="caution">
    <text evidence="2">The sequence shown here is derived from an EMBL/GenBank/DDBJ whole genome shotgun (WGS) entry which is preliminary data.</text>
</comment>
<feature type="compositionally biased region" description="Polar residues" evidence="1">
    <location>
        <begin position="273"/>
        <end position="288"/>
    </location>
</feature>
<accession>A0AAN6G8M8</accession>
<sequence length="311" mass="33134">MDGPTLTDMHIQARRELRWPTILRLSTDVIISEAPADEGTNVDFIFLLELGSGARCVKAHLCVYEDHPMQAGVYTLNNVTLSTHPVRVFVPDDACMRMVPEEFDGSDPIMSALPLCSPVVTGVGVVRDVDPDCGSFTVVGLSYQGSEHGWIPFEFLAHANLSEGPFPPQEELPRPCTLVSFDGVLRGTPSGTTLRVDIHRLQHLQYAHTTLLAKLGIVPDHAGKVFAERAAQRAIQDQKKIGTLQDAGRRALGGAAGQAGDVGQGGSLGQANGDEQGSSVGHGSSWEQGNGAGGQTGSSFGDVGAKRIRRF</sequence>
<organism evidence="2 3">
    <name type="scientific">Tilletia horrida</name>
    <dbReference type="NCBI Taxonomy" id="155126"/>
    <lineage>
        <taxon>Eukaryota</taxon>
        <taxon>Fungi</taxon>
        <taxon>Dikarya</taxon>
        <taxon>Basidiomycota</taxon>
        <taxon>Ustilaginomycotina</taxon>
        <taxon>Exobasidiomycetes</taxon>
        <taxon>Tilletiales</taxon>
        <taxon>Tilletiaceae</taxon>
        <taxon>Tilletia</taxon>
    </lineage>
</organism>
<evidence type="ECO:0000313" key="2">
    <source>
        <dbReference type="EMBL" id="KAK0524694.1"/>
    </source>
</evidence>
<evidence type="ECO:0000256" key="1">
    <source>
        <dbReference type="SAM" id="MobiDB-lite"/>
    </source>
</evidence>
<protein>
    <submittedName>
        <fullName evidence="2">Uncharacterized protein</fullName>
    </submittedName>
</protein>
<dbReference type="AlphaFoldDB" id="A0AAN6G8M8"/>